<dbReference type="Pfam" id="PF13729">
    <property type="entry name" value="TraF_2"/>
    <property type="match status" value="1"/>
</dbReference>
<dbReference type="EMBL" id="SATR01000050">
    <property type="protein sequence ID" value="TFH89685.1"/>
    <property type="molecule type" value="Genomic_DNA"/>
</dbReference>
<dbReference type="Proteomes" id="UP000297753">
    <property type="component" value="Unassembled WGS sequence"/>
</dbReference>
<organism evidence="2 3">
    <name type="scientific">Vibrio ouci</name>
    <dbReference type="NCBI Taxonomy" id="2499078"/>
    <lineage>
        <taxon>Bacteria</taxon>
        <taxon>Pseudomonadati</taxon>
        <taxon>Pseudomonadota</taxon>
        <taxon>Gammaproteobacteria</taxon>
        <taxon>Vibrionales</taxon>
        <taxon>Vibrionaceae</taxon>
        <taxon>Vibrio</taxon>
    </lineage>
</organism>
<comment type="caution">
    <text evidence="2">The sequence shown here is derived from an EMBL/GenBank/DDBJ whole genome shotgun (WGS) entry which is preliminary data.</text>
</comment>
<reference evidence="2 3" key="1">
    <citation type="submission" date="2019-01" db="EMBL/GenBank/DDBJ databases">
        <title>Vibrio BEI176 sp. nov, a marine bacterium isolated from China: eastern marignal seas.</title>
        <authorList>
            <person name="Li B."/>
        </authorList>
    </citation>
    <scope>NUCLEOTIDE SEQUENCE [LARGE SCALE GENOMIC DNA]</scope>
    <source>
        <strain evidence="2 3">BEI176</strain>
    </source>
</reference>
<proteinExistence type="predicted"/>
<name>A0A4Y8WAT5_9VIBR</name>
<keyword evidence="3" id="KW-1185">Reference proteome</keyword>
<keyword evidence="1" id="KW-0732">Signal</keyword>
<dbReference type="Gene3D" id="2.40.160.60">
    <property type="entry name" value="Outer membrane protein transport protein (OMPP1/FadL/TodX)"/>
    <property type="match status" value="1"/>
</dbReference>
<evidence type="ECO:0000256" key="1">
    <source>
        <dbReference type="SAM" id="SignalP"/>
    </source>
</evidence>
<accession>A0A4Y8WAT5</accession>
<protein>
    <submittedName>
        <fullName evidence="2">Type IX secretion system membrane protein PorP/SprF</fullName>
    </submittedName>
</protein>
<feature type="chain" id="PRO_5021360589" evidence="1">
    <location>
        <begin position="23"/>
        <end position="386"/>
    </location>
</feature>
<evidence type="ECO:0000313" key="2">
    <source>
        <dbReference type="EMBL" id="TFH89685.1"/>
    </source>
</evidence>
<evidence type="ECO:0000313" key="3">
    <source>
        <dbReference type="Proteomes" id="UP000297753"/>
    </source>
</evidence>
<sequence>MNQLSKMSLVVGCLGFSTVSIGATVIADGRGNGMGNTGVTSADYLLAPFYNPALTAVHRDSDTFGILVPAIGANVRDTDGSLDTIDSLQDTITTFENSGSTDPAIATQLNGYLTDLSDDKPLAVTGGVGIAVAIPINTLSANIFTRGYAEVIAVTAIAPNNGNGLTEVTTRYENSEVDMIAFGYTEFGVALAKRMTVQGQDVSFGVTPKYQQLKTYKQNLSVEDFDVSDYDESETKENAFNMDLGAVWFYDAYRVGIAIKDLFSKKIDTLNVGSGVSTYKLDTQVTVSGSYAMEYLVASADLDLTSQERFTDLNDDTQYLRLGIEGNAFGWAQLRAGYEMDLESTVDDSVTLGVGISPGDLVSFDLAGSYAGSNQFGLSGNLAFTF</sequence>
<feature type="signal peptide" evidence="1">
    <location>
        <begin position="1"/>
        <end position="22"/>
    </location>
</feature>
<dbReference type="RefSeq" id="WP_134837202.1">
    <property type="nucleotide sequence ID" value="NZ_SATR01000050.1"/>
</dbReference>
<dbReference type="OrthoDB" id="6077588at2"/>
<dbReference type="InterPro" id="IPR032811">
    <property type="entry name" value="Put_conjugal_transfer"/>
</dbReference>
<gene>
    <name evidence="2" type="ORF">ELS82_20980</name>
</gene>
<dbReference type="AlphaFoldDB" id="A0A4Y8WAT5"/>